<organism evidence="2 3">
    <name type="scientific">Clostridium polyendosporum</name>
    <dbReference type="NCBI Taxonomy" id="69208"/>
    <lineage>
        <taxon>Bacteria</taxon>
        <taxon>Bacillati</taxon>
        <taxon>Bacillota</taxon>
        <taxon>Clostridia</taxon>
        <taxon>Eubacteriales</taxon>
        <taxon>Clostridiaceae</taxon>
        <taxon>Clostridium</taxon>
    </lineage>
</organism>
<gene>
    <name evidence="2" type="ORF">CPJCM30710_06290</name>
</gene>
<keyword evidence="1" id="KW-1133">Transmembrane helix</keyword>
<accession>A0A919VKV7</accession>
<proteinExistence type="predicted"/>
<feature type="transmembrane region" description="Helical" evidence="1">
    <location>
        <begin position="15"/>
        <end position="37"/>
    </location>
</feature>
<name>A0A919VKV7_9CLOT</name>
<dbReference type="EMBL" id="BOPZ01000003">
    <property type="protein sequence ID" value="GIM27963.1"/>
    <property type="molecule type" value="Genomic_DNA"/>
</dbReference>
<protein>
    <submittedName>
        <fullName evidence="2">Uncharacterized protein</fullName>
    </submittedName>
</protein>
<reference evidence="2" key="1">
    <citation type="submission" date="2021-03" db="EMBL/GenBank/DDBJ databases">
        <title>Taxonomic study of Clostridium polyendosporum from meadow-gley soil under rice.</title>
        <authorList>
            <person name="Kobayashi H."/>
            <person name="Tanizawa Y."/>
            <person name="Yagura M."/>
        </authorList>
    </citation>
    <scope>NUCLEOTIDE SEQUENCE</scope>
    <source>
        <strain evidence="2">JCM 30710</strain>
    </source>
</reference>
<dbReference type="AlphaFoldDB" id="A0A919VKV7"/>
<evidence type="ECO:0000313" key="3">
    <source>
        <dbReference type="Proteomes" id="UP000679179"/>
    </source>
</evidence>
<keyword evidence="1" id="KW-0812">Transmembrane</keyword>
<evidence type="ECO:0000313" key="2">
    <source>
        <dbReference type="EMBL" id="GIM27963.1"/>
    </source>
</evidence>
<comment type="caution">
    <text evidence="2">The sequence shown here is derived from an EMBL/GenBank/DDBJ whole genome shotgun (WGS) entry which is preliminary data.</text>
</comment>
<evidence type="ECO:0000256" key="1">
    <source>
        <dbReference type="SAM" id="Phobius"/>
    </source>
</evidence>
<sequence length="149" mass="17100">MLECGSKKGNILLEVLIAVAILFGLTSAIFFTLDVYLNNITNEKLLKESNCIIDILVKELKYNYSKDDLLNKISVNGSSYYFQPKKINYEDLKIKDLFSVASRYKENESNYIELIIHSDNLSGVILQLNIKLERGQGRYNKVIQINKIN</sequence>
<dbReference type="Proteomes" id="UP000679179">
    <property type="component" value="Unassembled WGS sequence"/>
</dbReference>
<dbReference type="RefSeq" id="WP_212902711.1">
    <property type="nucleotide sequence ID" value="NZ_BOPZ01000003.1"/>
</dbReference>
<keyword evidence="3" id="KW-1185">Reference proteome</keyword>
<keyword evidence="1" id="KW-0472">Membrane</keyword>